<keyword evidence="8 10" id="KW-0520">NAD</keyword>
<evidence type="ECO:0000313" key="13">
    <source>
        <dbReference type="Proteomes" id="UP000467132"/>
    </source>
</evidence>
<evidence type="ECO:0000256" key="8">
    <source>
        <dbReference type="ARBA" id="ARBA00023027"/>
    </source>
</evidence>
<dbReference type="InterPro" id="IPR004821">
    <property type="entry name" value="Cyt_trans-like"/>
</dbReference>
<evidence type="ECO:0000256" key="1">
    <source>
        <dbReference type="ARBA" id="ARBA00002324"/>
    </source>
</evidence>
<dbReference type="GO" id="GO:0004515">
    <property type="term" value="F:nicotinate-nucleotide adenylyltransferase activity"/>
    <property type="evidence" value="ECO:0007669"/>
    <property type="project" value="UniProtKB-UniRule"/>
</dbReference>
<dbReference type="InterPro" id="IPR014729">
    <property type="entry name" value="Rossmann-like_a/b/a_fold"/>
</dbReference>
<comment type="similarity">
    <text evidence="10">Belongs to the NadD family.</text>
</comment>
<dbReference type="UniPathway" id="UPA00253">
    <property type="reaction ID" value="UER00332"/>
</dbReference>
<reference evidence="12 13" key="1">
    <citation type="submission" date="2018-08" db="EMBL/GenBank/DDBJ databases">
        <title>Murine metabolic-syndrome-specific gut microbial biobank.</title>
        <authorList>
            <person name="Liu C."/>
        </authorList>
    </citation>
    <scope>NUCLEOTIDE SEQUENCE [LARGE SCALE GENOMIC DNA]</scope>
    <source>
        <strain evidence="12 13">583</strain>
    </source>
</reference>
<dbReference type="NCBIfam" id="TIGR00482">
    <property type="entry name" value="nicotinate (nicotinamide) nucleotide adenylyltransferase"/>
    <property type="match status" value="1"/>
</dbReference>
<dbReference type="HAMAP" id="MF_00244">
    <property type="entry name" value="NaMN_adenylyltr"/>
    <property type="match status" value="1"/>
</dbReference>
<evidence type="ECO:0000256" key="3">
    <source>
        <dbReference type="ARBA" id="ARBA00022642"/>
    </source>
</evidence>
<evidence type="ECO:0000256" key="5">
    <source>
        <dbReference type="ARBA" id="ARBA00022695"/>
    </source>
</evidence>
<comment type="catalytic activity">
    <reaction evidence="9 10">
        <text>nicotinate beta-D-ribonucleotide + ATP + H(+) = deamido-NAD(+) + diphosphate</text>
        <dbReference type="Rhea" id="RHEA:22860"/>
        <dbReference type="ChEBI" id="CHEBI:15378"/>
        <dbReference type="ChEBI" id="CHEBI:30616"/>
        <dbReference type="ChEBI" id="CHEBI:33019"/>
        <dbReference type="ChEBI" id="CHEBI:57502"/>
        <dbReference type="ChEBI" id="CHEBI:58437"/>
        <dbReference type="EC" id="2.7.7.18"/>
    </reaction>
</comment>
<dbReference type="AlphaFoldDB" id="A0A845QUL1"/>
<evidence type="ECO:0000313" key="12">
    <source>
        <dbReference type="EMBL" id="NBI05714.1"/>
    </source>
</evidence>
<keyword evidence="3 10" id="KW-0662">Pyridine nucleotide biosynthesis</keyword>
<dbReference type="GO" id="GO:0005524">
    <property type="term" value="F:ATP binding"/>
    <property type="evidence" value="ECO:0007669"/>
    <property type="project" value="UniProtKB-KW"/>
</dbReference>
<gene>
    <name evidence="10" type="primary">nadD</name>
    <name evidence="12" type="ORF">D3Z33_02445</name>
</gene>
<keyword evidence="6 10" id="KW-0547">Nucleotide-binding</keyword>
<proteinExistence type="inferred from homology"/>
<dbReference type="PANTHER" id="PTHR39321:SF3">
    <property type="entry name" value="PHOSPHOPANTETHEINE ADENYLYLTRANSFERASE"/>
    <property type="match status" value="1"/>
</dbReference>
<feature type="domain" description="Cytidyltransferase-like" evidence="11">
    <location>
        <begin position="17"/>
        <end position="185"/>
    </location>
</feature>
<protein>
    <recommendedName>
        <fullName evidence="10">Probable nicotinate-nucleotide adenylyltransferase</fullName>
        <ecNumber evidence="10">2.7.7.18</ecNumber>
    </recommendedName>
    <alternativeName>
        <fullName evidence="10">Deamido-NAD(+) diphosphorylase</fullName>
    </alternativeName>
    <alternativeName>
        <fullName evidence="10">Deamido-NAD(+) pyrophosphorylase</fullName>
    </alternativeName>
    <alternativeName>
        <fullName evidence="10">Nicotinate mononucleotide adenylyltransferase</fullName>
        <shortName evidence="10">NaMN adenylyltransferase</shortName>
    </alternativeName>
</protein>
<evidence type="ECO:0000256" key="10">
    <source>
        <dbReference type="HAMAP-Rule" id="MF_00244"/>
    </source>
</evidence>
<evidence type="ECO:0000256" key="4">
    <source>
        <dbReference type="ARBA" id="ARBA00022679"/>
    </source>
</evidence>
<keyword evidence="4 10" id="KW-0808">Transferase</keyword>
<organism evidence="12 13">
    <name type="scientific">Senegalia massiliensis</name>
    <dbReference type="NCBI Taxonomy" id="1720316"/>
    <lineage>
        <taxon>Bacteria</taxon>
        <taxon>Bacillati</taxon>
        <taxon>Bacillota</taxon>
        <taxon>Clostridia</taxon>
        <taxon>Eubacteriales</taxon>
        <taxon>Clostridiaceae</taxon>
        <taxon>Senegalia</taxon>
    </lineage>
</organism>
<evidence type="ECO:0000256" key="7">
    <source>
        <dbReference type="ARBA" id="ARBA00022840"/>
    </source>
</evidence>
<dbReference type="NCBIfam" id="NF000840">
    <property type="entry name" value="PRK00071.1-3"/>
    <property type="match status" value="1"/>
</dbReference>
<dbReference type="PANTHER" id="PTHR39321">
    <property type="entry name" value="NICOTINATE-NUCLEOTIDE ADENYLYLTRANSFERASE-RELATED"/>
    <property type="match status" value="1"/>
</dbReference>
<dbReference type="Gene3D" id="3.40.50.620">
    <property type="entry name" value="HUPs"/>
    <property type="match status" value="1"/>
</dbReference>
<evidence type="ECO:0000256" key="9">
    <source>
        <dbReference type="ARBA" id="ARBA00048721"/>
    </source>
</evidence>
<dbReference type="GO" id="GO:0009435">
    <property type="term" value="P:NAD+ biosynthetic process"/>
    <property type="evidence" value="ECO:0007669"/>
    <property type="project" value="UniProtKB-UniRule"/>
</dbReference>
<keyword evidence="5 10" id="KW-0548">Nucleotidyltransferase</keyword>
<dbReference type="EC" id="2.7.7.18" evidence="10"/>
<evidence type="ECO:0000256" key="6">
    <source>
        <dbReference type="ARBA" id="ARBA00022741"/>
    </source>
</evidence>
<dbReference type="NCBIfam" id="TIGR00125">
    <property type="entry name" value="cyt_tran_rel"/>
    <property type="match status" value="1"/>
</dbReference>
<dbReference type="OrthoDB" id="5295945at2"/>
<accession>A0A845QUL1</accession>
<evidence type="ECO:0000259" key="11">
    <source>
        <dbReference type="Pfam" id="PF01467"/>
    </source>
</evidence>
<sequence>MYIDWSDIIMKIKKIGVMGGTFNPIHIGHLMIAEQSRKKFNLDKVIFIPTGSPPHKDERKLANSLDRYIMTILATSNNNNFIVSDIETNRDGTSYTVDTLELLSKKYNDSELFFITGADSILDIENWRDTDRLLNICTFIAATRPGYNVDNVMDEIKKLEEKYNKKISYLTIAPIDISSTQIRKRIFKNETIKYMTPDPVINYIYNKNLYK</sequence>
<keyword evidence="13" id="KW-1185">Reference proteome</keyword>
<evidence type="ECO:0000256" key="2">
    <source>
        <dbReference type="ARBA" id="ARBA00005019"/>
    </source>
</evidence>
<comment type="caution">
    <text evidence="12">The sequence shown here is derived from an EMBL/GenBank/DDBJ whole genome shotgun (WGS) entry which is preliminary data.</text>
</comment>
<name>A0A845QUL1_9CLOT</name>
<comment type="function">
    <text evidence="1 10">Catalyzes the reversible adenylation of nicotinate mononucleotide (NaMN) to nicotinic acid adenine dinucleotide (NaAD).</text>
</comment>
<keyword evidence="7 10" id="KW-0067">ATP-binding</keyword>
<dbReference type="CDD" id="cd02165">
    <property type="entry name" value="NMNAT"/>
    <property type="match status" value="1"/>
</dbReference>
<dbReference type="EMBL" id="QXXA01000004">
    <property type="protein sequence ID" value="NBI05714.1"/>
    <property type="molecule type" value="Genomic_DNA"/>
</dbReference>
<dbReference type="Pfam" id="PF01467">
    <property type="entry name" value="CTP_transf_like"/>
    <property type="match status" value="1"/>
</dbReference>
<comment type="pathway">
    <text evidence="2 10">Cofactor biosynthesis; NAD(+) biosynthesis; deamido-NAD(+) from nicotinate D-ribonucleotide: step 1/1.</text>
</comment>
<dbReference type="InterPro" id="IPR005248">
    <property type="entry name" value="NadD/NMNAT"/>
</dbReference>
<dbReference type="SUPFAM" id="SSF52374">
    <property type="entry name" value="Nucleotidylyl transferase"/>
    <property type="match status" value="1"/>
</dbReference>
<dbReference type="Proteomes" id="UP000467132">
    <property type="component" value="Unassembled WGS sequence"/>
</dbReference>